<dbReference type="OrthoDB" id="9448565at2759"/>
<proteinExistence type="predicted"/>
<protein>
    <submittedName>
        <fullName evidence="2">Maestro heat-like repeat-containing protein family member 9 isoform X1</fullName>
    </submittedName>
</protein>
<evidence type="ECO:0000313" key="1">
    <source>
        <dbReference type="Proteomes" id="UP000515165"/>
    </source>
</evidence>
<dbReference type="CTD" id="80133"/>
<name>A0A6J2EIH8_ZALCA</name>
<dbReference type="GeneID" id="113932822"/>
<dbReference type="AlphaFoldDB" id="A0A6J2EIH8"/>
<accession>A0A6J2EIH8</accession>
<organism evidence="1 2">
    <name type="scientific">Zalophus californianus</name>
    <name type="common">California sealion</name>
    <dbReference type="NCBI Taxonomy" id="9704"/>
    <lineage>
        <taxon>Eukaryota</taxon>
        <taxon>Metazoa</taxon>
        <taxon>Chordata</taxon>
        <taxon>Craniata</taxon>
        <taxon>Vertebrata</taxon>
        <taxon>Euteleostomi</taxon>
        <taxon>Mammalia</taxon>
        <taxon>Eutheria</taxon>
        <taxon>Laurasiatheria</taxon>
        <taxon>Carnivora</taxon>
        <taxon>Caniformia</taxon>
        <taxon>Pinnipedia</taxon>
        <taxon>Otariidae</taxon>
        <taxon>Zalophus</taxon>
    </lineage>
</organism>
<dbReference type="RefSeq" id="XP_027468091.1">
    <property type="nucleotide sequence ID" value="XM_027612290.2"/>
</dbReference>
<dbReference type="Proteomes" id="UP000515165">
    <property type="component" value="Chromosome 10"/>
</dbReference>
<keyword evidence="1" id="KW-1185">Reference proteome</keyword>
<reference evidence="2" key="1">
    <citation type="submission" date="2025-08" db="UniProtKB">
        <authorList>
            <consortium name="RefSeq"/>
        </authorList>
    </citation>
    <scope>IDENTIFICATION</scope>
    <source>
        <tissue evidence="2">Blood</tissue>
    </source>
</reference>
<sequence>MTSKIRKTSKNLRHSKDKATGLQTLQSSMKWHHMENIAACLWNAYSGLLSDQAMILAINSSFVDPLLQFETQLKIIESSFKIVFAIPTLEKVKEMGNNEDDQEDLKNLYQNILNTFEDTLLILVSKDLYKLQILKAETGDCSRCLMITGGTCLEILGNQNDLLYQQHYEFVQIIKYIQVKKQNWYL</sequence>
<gene>
    <name evidence="2" type="primary">MROH9</name>
</gene>
<dbReference type="KEGG" id="zca:113932822"/>
<evidence type="ECO:0000313" key="2">
    <source>
        <dbReference type="RefSeq" id="XP_027468091.1"/>
    </source>
</evidence>